<evidence type="ECO:0000313" key="3">
    <source>
        <dbReference type="Proteomes" id="UP000033607"/>
    </source>
</evidence>
<feature type="domain" description="Glycosyl hydrolase family 13 catalytic" evidence="1">
    <location>
        <begin position="164"/>
        <end position="541"/>
    </location>
</feature>
<dbReference type="GO" id="GO:0016829">
    <property type="term" value="F:lyase activity"/>
    <property type="evidence" value="ECO:0007669"/>
    <property type="project" value="UniProtKB-KW"/>
</dbReference>
<accession>A0A0F5YGP2</accession>
<dbReference type="RefSeq" id="WP_046278705.1">
    <property type="nucleotide sequence ID" value="NZ_LATL02000087.1"/>
</dbReference>
<dbReference type="InterPro" id="IPR017853">
    <property type="entry name" value="GH"/>
</dbReference>
<dbReference type="Gene3D" id="3.20.20.80">
    <property type="entry name" value="Glycosidases"/>
    <property type="match status" value="1"/>
</dbReference>
<dbReference type="AlphaFoldDB" id="A0A0F5YGP2"/>
<comment type="caution">
    <text evidence="2">The sequence shown here is derived from an EMBL/GenBank/DDBJ whole genome shotgun (WGS) entry which is preliminary data.</text>
</comment>
<dbReference type="CDD" id="cd11350">
    <property type="entry name" value="AmyAc_4"/>
    <property type="match status" value="1"/>
</dbReference>
<protein>
    <submittedName>
        <fullName evidence="2">Alpha-amlyase</fullName>
    </submittedName>
</protein>
<dbReference type="Pfam" id="PF00128">
    <property type="entry name" value="Alpha-amylase"/>
    <property type="match status" value="1"/>
</dbReference>
<dbReference type="Proteomes" id="UP000033607">
    <property type="component" value="Unassembled WGS sequence"/>
</dbReference>
<evidence type="ECO:0000259" key="1">
    <source>
        <dbReference type="SMART" id="SM00642"/>
    </source>
</evidence>
<dbReference type="EMBL" id="LATL02000087">
    <property type="protein sequence ID" value="KKD37938.1"/>
    <property type="molecule type" value="Genomic_DNA"/>
</dbReference>
<sequence length="652" mass="76821">MERLPLDKLGARIDPKNPCLIEFSLLIPEISIQKDYQVFVKIIHENDQFIQDIQPHKFELKPSHLDYKNDSLSPDYWLGQVHLKPEDKYHKNSSWGKTGRYVYRYCLKLQNSEDEIDWIIDPFAREFGRGKASAVTVGQEDYLWSKHEEKEWKTPALKDLVIYELMISEFGVNLKETIKRLDYLADLGVNCINLMPISNVVNTIDWGYKPIGYFGVDERFGKPKHLKKLVDEAHLRGIAVILDMVYSHTDEHFAYCYLYRQLKHKNVLMGAFAEDGFGQIDECTNFNHQFIQDFFFTVNCYLLEEYHIDGFRYDFVPGYWDGPEGKGYANLTYNTYQEVKSKAEIVQQKGANWKNWQRFFNNDTINLIQCAEQLQDPKGVLQQSYSNCTWQNQTLYTSKQVALGKENLFHSLALSYSLYGYPNQVSNQNDTLAKTALQYIETHDHPRFICNWGCEPCQSEYFLKEGDRYNHWFKVQPYIMGILTAKGIPLLWQGQEFAENYYLPPEGSIRVVLFRPVRWDYFYDRIGQKMISLVRKLIKLRREKAQFRSLNDDSYYFDNHYERYQSHGVLILYRKLDQDVSLIALNFTDQDQTIRFKLPDASNFQLPSNYSGNFQEELHGKDDPIFNLANIFPDEEHDLTIPSNYGRIWTLT</sequence>
<dbReference type="OrthoDB" id="9800174at2"/>
<evidence type="ECO:0000313" key="2">
    <source>
        <dbReference type="EMBL" id="KKD37938.1"/>
    </source>
</evidence>
<name>A0A0F5YGP2_9CYAN</name>
<dbReference type="PANTHER" id="PTHR43002">
    <property type="entry name" value="GLYCOGEN DEBRANCHING ENZYME"/>
    <property type="match status" value="1"/>
</dbReference>
<dbReference type="SUPFAM" id="SSF51445">
    <property type="entry name" value="(Trans)glycosidases"/>
    <property type="match status" value="1"/>
</dbReference>
<dbReference type="SMART" id="SM00642">
    <property type="entry name" value="Aamy"/>
    <property type="match status" value="1"/>
</dbReference>
<reference evidence="2 3" key="1">
    <citation type="submission" date="2015-06" db="EMBL/GenBank/DDBJ databases">
        <title>Draft genome assembly of filamentous brackish cyanobacterium Limnoraphis robusta strain CS-951.</title>
        <authorList>
            <person name="Willis A."/>
            <person name="Parks M."/>
            <person name="Burford M.A."/>
        </authorList>
    </citation>
    <scope>NUCLEOTIDE SEQUENCE [LARGE SCALE GENOMIC DNA]</scope>
    <source>
        <strain evidence="2 3">CS-951</strain>
    </source>
</reference>
<dbReference type="GO" id="GO:0005975">
    <property type="term" value="P:carbohydrate metabolic process"/>
    <property type="evidence" value="ECO:0007669"/>
    <property type="project" value="InterPro"/>
</dbReference>
<organism evidence="2 3">
    <name type="scientific">Limnoraphis robusta CS-951</name>
    <dbReference type="NCBI Taxonomy" id="1637645"/>
    <lineage>
        <taxon>Bacteria</taxon>
        <taxon>Bacillati</taxon>
        <taxon>Cyanobacteriota</taxon>
        <taxon>Cyanophyceae</taxon>
        <taxon>Oscillatoriophycideae</taxon>
        <taxon>Oscillatoriales</taxon>
        <taxon>Sirenicapillariaceae</taxon>
        <taxon>Limnoraphis</taxon>
    </lineage>
</organism>
<gene>
    <name evidence="2" type="ORF">WN50_11610</name>
</gene>
<proteinExistence type="predicted"/>
<keyword evidence="2" id="KW-0456">Lyase</keyword>
<dbReference type="InterPro" id="IPR006047">
    <property type="entry name" value="GH13_cat_dom"/>
</dbReference>